<evidence type="ECO:0000256" key="1">
    <source>
        <dbReference type="ARBA" id="ARBA00010997"/>
    </source>
</evidence>
<dbReference type="InterPro" id="IPR004328">
    <property type="entry name" value="BRO1_dom"/>
</dbReference>
<comment type="similarity">
    <text evidence="1">Belongs to the palC family.</text>
</comment>
<keyword evidence="6" id="KW-1185">Reference proteome</keyword>
<accession>A0A9P6B7N5</accession>
<sequence>MFVFELPTTGSISFGDLSIDKANAYTARIADATSARANVRAILKESKHSDSEKDYLRVVKVLDDYLPHVYAIINCLAADELLLRNDPLFSWRSMLSSNTFNASPRMNFPGMHSDLVFTLLTYAFALCNMSASIVSSLENYERERHISDAERQLKDERLNFAVTLLCRSNGIFTHVAEVILPQLVGECDSASGLPRIPDLSKEVVTALAKLCLADAQSLAIRKLLSKSAHAASLTPGPPLPKSHPSPALLAKLYLHVSTLYSSAHSLAKTPFSSGRQQGGGASTCRRAMEADVNADITRYLAEQGALATALAHKWLGVEAGEAGKCGEAVAYLSWAHEELQGVKEGKRKMPHLGGGSGGGKESKEKKKERKERVVEETEHVSLFLDTYKRENNSVHFHKVPLRTEISSLIPTGWAAIAMKPYSAPAPAFGPGSIDRVTAQASGLSLEQEGGIEAGTTARYAGAGSYF</sequence>
<evidence type="ECO:0000256" key="2">
    <source>
        <dbReference type="ARBA" id="ARBA00022193"/>
    </source>
</evidence>
<name>A0A9P6B7N5_9AGAM</name>
<evidence type="ECO:0000313" key="6">
    <source>
        <dbReference type="Proteomes" id="UP000886523"/>
    </source>
</evidence>
<protein>
    <recommendedName>
        <fullName evidence="2">pH-response regulator protein palC</fullName>
    </recommendedName>
</protein>
<dbReference type="InterPro" id="IPR038499">
    <property type="entry name" value="BRO1_sf"/>
</dbReference>
<dbReference type="Proteomes" id="UP000886523">
    <property type="component" value="Unassembled WGS sequence"/>
</dbReference>
<dbReference type="OrthoDB" id="10266451at2759"/>
<organism evidence="5 6">
    <name type="scientific">Hydnum rufescens UP504</name>
    <dbReference type="NCBI Taxonomy" id="1448309"/>
    <lineage>
        <taxon>Eukaryota</taxon>
        <taxon>Fungi</taxon>
        <taxon>Dikarya</taxon>
        <taxon>Basidiomycota</taxon>
        <taxon>Agaricomycotina</taxon>
        <taxon>Agaricomycetes</taxon>
        <taxon>Cantharellales</taxon>
        <taxon>Hydnaceae</taxon>
        <taxon>Hydnum</taxon>
    </lineage>
</organism>
<gene>
    <name evidence="5" type="ORF">BS47DRAFT_74370</name>
</gene>
<dbReference type="PANTHER" id="PTHR40463">
    <property type="entry name" value="PH-RESPONSE REGULATOR PROTEIN PALC"/>
    <property type="match status" value="1"/>
</dbReference>
<feature type="domain" description="BRO1" evidence="4">
    <location>
        <begin position="1"/>
        <end position="427"/>
    </location>
</feature>
<evidence type="ECO:0000259" key="4">
    <source>
        <dbReference type="PROSITE" id="PS51180"/>
    </source>
</evidence>
<reference evidence="5" key="1">
    <citation type="journal article" date="2020" name="Nat. Commun.">
        <title>Large-scale genome sequencing of mycorrhizal fungi provides insights into the early evolution of symbiotic traits.</title>
        <authorList>
            <person name="Miyauchi S."/>
            <person name="Kiss E."/>
            <person name="Kuo A."/>
            <person name="Drula E."/>
            <person name="Kohler A."/>
            <person name="Sanchez-Garcia M."/>
            <person name="Morin E."/>
            <person name="Andreopoulos B."/>
            <person name="Barry K.W."/>
            <person name="Bonito G."/>
            <person name="Buee M."/>
            <person name="Carver A."/>
            <person name="Chen C."/>
            <person name="Cichocki N."/>
            <person name="Clum A."/>
            <person name="Culley D."/>
            <person name="Crous P.W."/>
            <person name="Fauchery L."/>
            <person name="Girlanda M."/>
            <person name="Hayes R.D."/>
            <person name="Keri Z."/>
            <person name="LaButti K."/>
            <person name="Lipzen A."/>
            <person name="Lombard V."/>
            <person name="Magnuson J."/>
            <person name="Maillard F."/>
            <person name="Murat C."/>
            <person name="Nolan M."/>
            <person name="Ohm R.A."/>
            <person name="Pangilinan J."/>
            <person name="Pereira M.F."/>
            <person name="Perotto S."/>
            <person name="Peter M."/>
            <person name="Pfister S."/>
            <person name="Riley R."/>
            <person name="Sitrit Y."/>
            <person name="Stielow J.B."/>
            <person name="Szollosi G."/>
            <person name="Zifcakova L."/>
            <person name="Stursova M."/>
            <person name="Spatafora J.W."/>
            <person name="Tedersoo L."/>
            <person name="Vaario L.M."/>
            <person name="Yamada A."/>
            <person name="Yan M."/>
            <person name="Wang P."/>
            <person name="Xu J."/>
            <person name="Bruns T."/>
            <person name="Baldrian P."/>
            <person name="Vilgalys R."/>
            <person name="Dunand C."/>
            <person name="Henrissat B."/>
            <person name="Grigoriev I.V."/>
            <person name="Hibbett D."/>
            <person name="Nagy L.G."/>
            <person name="Martin F.M."/>
        </authorList>
    </citation>
    <scope>NUCLEOTIDE SEQUENCE</scope>
    <source>
        <strain evidence="5">UP504</strain>
    </source>
</reference>
<proteinExistence type="inferred from homology"/>
<dbReference type="PANTHER" id="PTHR40463:SF1">
    <property type="entry name" value="PH-RESPONSE REGULATOR PROTEIN PALC"/>
    <property type="match status" value="1"/>
</dbReference>
<feature type="compositionally biased region" description="Basic and acidic residues" evidence="3">
    <location>
        <begin position="360"/>
        <end position="373"/>
    </location>
</feature>
<evidence type="ECO:0000313" key="5">
    <source>
        <dbReference type="EMBL" id="KAF9519146.1"/>
    </source>
</evidence>
<dbReference type="GO" id="GO:0071467">
    <property type="term" value="P:cellular response to pH"/>
    <property type="evidence" value="ECO:0007669"/>
    <property type="project" value="InterPro"/>
</dbReference>
<dbReference type="GO" id="GO:0005886">
    <property type="term" value="C:plasma membrane"/>
    <property type="evidence" value="ECO:0007669"/>
    <property type="project" value="TreeGrafter"/>
</dbReference>
<dbReference type="Gene3D" id="1.25.40.280">
    <property type="entry name" value="alix/aip1 like domains"/>
    <property type="match status" value="1"/>
</dbReference>
<dbReference type="PROSITE" id="PS51180">
    <property type="entry name" value="BRO1"/>
    <property type="match status" value="1"/>
</dbReference>
<evidence type="ECO:0000256" key="3">
    <source>
        <dbReference type="SAM" id="MobiDB-lite"/>
    </source>
</evidence>
<dbReference type="InterPro" id="IPR037505">
    <property type="entry name" value="pH-resp_palC"/>
</dbReference>
<feature type="region of interest" description="Disordered" evidence="3">
    <location>
        <begin position="343"/>
        <end position="373"/>
    </location>
</feature>
<dbReference type="EMBL" id="MU128919">
    <property type="protein sequence ID" value="KAF9519146.1"/>
    <property type="molecule type" value="Genomic_DNA"/>
</dbReference>
<dbReference type="AlphaFoldDB" id="A0A9P6B7N5"/>
<dbReference type="Pfam" id="PF03097">
    <property type="entry name" value="BRO1"/>
    <property type="match status" value="1"/>
</dbReference>
<dbReference type="SMART" id="SM01041">
    <property type="entry name" value="BRO1"/>
    <property type="match status" value="1"/>
</dbReference>
<comment type="caution">
    <text evidence="5">The sequence shown here is derived from an EMBL/GenBank/DDBJ whole genome shotgun (WGS) entry which is preliminary data.</text>
</comment>